<dbReference type="Pfam" id="PF19516">
    <property type="entry name" value="DUF6049"/>
    <property type="match status" value="1"/>
</dbReference>
<dbReference type="EMBL" id="JAPHNL010000268">
    <property type="protein sequence ID" value="MCX3062312.1"/>
    <property type="molecule type" value="Genomic_DNA"/>
</dbReference>
<feature type="compositionally biased region" description="Polar residues" evidence="1">
    <location>
        <begin position="119"/>
        <end position="136"/>
    </location>
</feature>
<evidence type="ECO:0000256" key="3">
    <source>
        <dbReference type="SAM" id="SignalP"/>
    </source>
</evidence>
<evidence type="ECO:0000313" key="5">
    <source>
        <dbReference type="Proteomes" id="UP001163064"/>
    </source>
</evidence>
<feature type="transmembrane region" description="Helical" evidence="2">
    <location>
        <begin position="572"/>
        <end position="593"/>
    </location>
</feature>
<feature type="signal peptide" evidence="3">
    <location>
        <begin position="1"/>
        <end position="32"/>
    </location>
</feature>
<feature type="chain" id="PRO_5045408929" evidence="3">
    <location>
        <begin position="33"/>
        <end position="610"/>
    </location>
</feature>
<gene>
    <name evidence="4" type="ORF">OFY01_21605</name>
</gene>
<organism evidence="4 5">
    <name type="scientific">Streptomyces beihaiensis</name>
    <dbReference type="NCBI Taxonomy" id="2984495"/>
    <lineage>
        <taxon>Bacteria</taxon>
        <taxon>Bacillati</taxon>
        <taxon>Actinomycetota</taxon>
        <taxon>Actinomycetes</taxon>
        <taxon>Kitasatosporales</taxon>
        <taxon>Streptomycetaceae</taxon>
        <taxon>Streptomyces</taxon>
    </lineage>
</organism>
<evidence type="ECO:0000313" key="4">
    <source>
        <dbReference type="EMBL" id="MCX3062312.1"/>
    </source>
</evidence>
<feature type="region of interest" description="Disordered" evidence="1">
    <location>
        <begin position="115"/>
        <end position="136"/>
    </location>
</feature>
<keyword evidence="3" id="KW-0732">Signal</keyword>
<comment type="caution">
    <text evidence="4">The sequence shown here is derived from an EMBL/GenBank/DDBJ whole genome shotgun (WGS) entry which is preliminary data.</text>
</comment>
<feature type="compositionally biased region" description="Low complexity" evidence="1">
    <location>
        <begin position="304"/>
        <end position="314"/>
    </location>
</feature>
<keyword evidence="2" id="KW-0812">Transmembrane</keyword>
<dbReference type="InterPro" id="IPR046112">
    <property type="entry name" value="DUF6049"/>
</dbReference>
<protein>
    <submittedName>
        <fullName evidence="4">DUF6049 family protein</fullName>
    </submittedName>
</protein>
<feature type="compositionally biased region" description="Pro residues" evidence="1">
    <location>
        <begin position="285"/>
        <end position="303"/>
    </location>
</feature>
<accession>A0ABT3TZ37</accession>
<keyword evidence="2" id="KW-1133">Transmembrane helix</keyword>
<dbReference type="RefSeq" id="WP_266602436.1">
    <property type="nucleotide sequence ID" value="NZ_JAPHNL010000268.1"/>
</dbReference>
<feature type="region of interest" description="Disordered" evidence="1">
    <location>
        <begin position="270"/>
        <end position="325"/>
    </location>
</feature>
<evidence type="ECO:0000256" key="1">
    <source>
        <dbReference type="SAM" id="MobiDB-lite"/>
    </source>
</evidence>
<keyword evidence="5" id="KW-1185">Reference proteome</keyword>
<proteinExistence type="predicted"/>
<keyword evidence="2" id="KW-0472">Membrane</keyword>
<name>A0ABT3TZ37_9ACTN</name>
<dbReference type="Proteomes" id="UP001163064">
    <property type="component" value="Unassembled WGS sequence"/>
</dbReference>
<evidence type="ECO:0000256" key="2">
    <source>
        <dbReference type="SAM" id="Phobius"/>
    </source>
</evidence>
<reference evidence="4" key="1">
    <citation type="submission" date="2022-10" db="EMBL/GenBank/DDBJ databases">
        <title>Streptomyces beihaiensis sp. nov., a chitin degrading actinobacterium, isolated from shrimp pond soil.</title>
        <authorList>
            <person name="Xie J."/>
            <person name="Shen N."/>
        </authorList>
    </citation>
    <scope>NUCLEOTIDE SEQUENCE</scope>
    <source>
        <strain evidence="4">GXMU-J5</strain>
    </source>
</reference>
<sequence>MARNGAAARAWIVSAMVLGASALPGAAGRAHAADDDPVKAAVVWPVTATPHMTAAALGSGSRAQPVFDDDALADQFADGGRLREVVDAGKGHDVAWAVDPDLVIAAQAMADGYRVADSADSSNPQDSSQGTGQSAAKSWLADLKDAVDGHDVWLLPFADPDLASLAHHPGTDTDDLTDVVSGLADDARKQVDKILGTGTHAGLGWPADGALDSTITATAARLGVTRLLTSGQGLSPDGADPVRLRSGDDELTALPYDDRLTAALARIRDEGGGAQDGQSSTSPSPSTPPPSDPPASSDPPSPSPSASASASDTSGSARTPDSDTVDHLADLLGTSARPVVVPPRALSGAAAQALAAAIDSGTDDGKFELEGLSDAGRDPVDGKARASWAYPAGLRSGELTSAQLTDVAGTLDRLATLTKVLAYPDATASSVHAAMARALSTAWRAQDDSAHDTFQQRTSDFLSTSVESLRLVPKTTVTLTSGDAKVPVTVDNGLQQPVAGLELRVTSGDSERLKVNDSKVPVEAAGSATHTNQIGVTAKANGKAELTAQLYSISDGRPWGDPITFDVDVTSVSTGAIVVVAAGVGLIVLAAAFRMRNVRRRRDRLELPDE</sequence>